<evidence type="ECO:0000313" key="1">
    <source>
        <dbReference type="EMBL" id="MDQ2090727.1"/>
    </source>
</evidence>
<gene>
    <name evidence="1" type="ORF">NO357_12525</name>
</gene>
<evidence type="ECO:0000313" key="2">
    <source>
        <dbReference type="Proteomes" id="UP001226762"/>
    </source>
</evidence>
<reference evidence="1" key="1">
    <citation type="submission" date="2022-07" db="EMBL/GenBank/DDBJ databases">
        <authorList>
            <person name="Otstavnykh N."/>
            <person name="Isaeva M."/>
            <person name="Bystritskaya E."/>
        </authorList>
    </citation>
    <scope>NUCLEOTIDE SEQUENCE</scope>
    <source>
        <strain evidence="1">KCTC 52189</strain>
    </source>
</reference>
<dbReference type="RefSeq" id="WP_306735995.1">
    <property type="nucleotide sequence ID" value="NZ_JANHAX010000003.1"/>
</dbReference>
<dbReference type="AlphaFoldDB" id="A0AAE4B530"/>
<organism evidence="1 2">
    <name type="scientific">Marimonas arenosa</name>
    <dbReference type="NCBI Taxonomy" id="1795305"/>
    <lineage>
        <taxon>Bacteria</taxon>
        <taxon>Pseudomonadati</taxon>
        <taxon>Pseudomonadota</taxon>
        <taxon>Alphaproteobacteria</taxon>
        <taxon>Rhodobacterales</taxon>
        <taxon>Paracoccaceae</taxon>
        <taxon>Marimonas</taxon>
    </lineage>
</organism>
<protein>
    <submittedName>
        <fullName evidence="1">Uncharacterized protein</fullName>
    </submittedName>
</protein>
<name>A0AAE4B530_9RHOB</name>
<comment type="caution">
    <text evidence="1">The sequence shown here is derived from an EMBL/GenBank/DDBJ whole genome shotgun (WGS) entry which is preliminary data.</text>
</comment>
<accession>A0AAE4B530</accession>
<sequence>MHRIDAGFLDWASRYDDTSFTGRNLRRQREWFEARSAAILCLQSTAAQAVLAEKICAHLR</sequence>
<reference evidence="1" key="2">
    <citation type="submission" date="2023-02" db="EMBL/GenBank/DDBJ databases">
        <title>'Rhodoalgimonas zhirmunskyi' gen. nov., isolated from a red alga.</title>
        <authorList>
            <person name="Nedashkovskaya O.I."/>
            <person name="Otstavnykh N.Y."/>
            <person name="Bystritskaya E.P."/>
            <person name="Balabanova L.A."/>
            <person name="Isaeva M.P."/>
        </authorList>
    </citation>
    <scope>NUCLEOTIDE SEQUENCE</scope>
    <source>
        <strain evidence="1">KCTC 52189</strain>
    </source>
</reference>
<dbReference type="EMBL" id="JANHAX010000003">
    <property type="protein sequence ID" value="MDQ2090727.1"/>
    <property type="molecule type" value="Genomic_DNA"/>
</dbReference>
<keyword evidence="2" id="KW-1185">Reference proteome</keyword>
<proteinExistence type="predicted"/>
<dbReference type="Proteomes" id="UP001226762">
    <property type="component" value="Unassembled WGS sequence"/>
</dbReference>